<comment type="caution">
    <text evidence="2">The sequence shown here is derived from an EMBL/GenBank/DDBJ whole genome shotgun (WGS) entry which is preliminary data.</text>
</comment>
<dbReference type="RefSeq" id="WP_224191851.1">
    <property type="nucleotide sequence ID" value="NZ_JAIRAU010000011.1"/>
</dbReference>
<reference evidence="2" key="1">
    <citation type="submission" date="2021-08" db="EMBL/GenBank/DDBJ databases">
        <authorList>
            <person name="Stevens D.C."/>
        </authorList>
    </citation>
    <scope>NUCLEOTIDE SEQUENCE</scope>
    <source>
        <strain evidence="2">DSM 53165</strain>
    </source>
</reference>
<protein>
    <submittedName>
        <fullName evidence="2">Uncharacterized protein</fullName>
    </submittedName>
</protein>
<evidence type="ECO:0000313" key="2">
    <source>
        <dbReference type="EMBL" id="MBZ5710081.1"/>
    </source>
</evidence>
<organism evidence="2 3">
    <name type="scientific">Nannocystis pusilla</name>
    <dbReference type="NCBI Taxonomy" id="889268"/>
    <lineage>
        <taxon>Bacteria</taxon>
        <taxon>Pseudomonadati</taxon>
        <taxon>Myxococcota</taxon>
        <taxon>Polyangia</taxon>
        <taxon>Nannocystales</taxon>
        <taxon>Nannocystaceae</taxon>
        <taxon>Nannocystis</taxon>
    </lineage>
</organism>
<keyword evidence="3" id="KW-1185">Reference proteome</keyword>
<gene>
    <name evidence="2" type="ORF">K7C98_12525</name>
</gene>
<evidence type="ECO:0000313" key="3">
    <source>
        <dbReference type="Proteomes" id="UP001139031"/>
    </source>
</evidence>
<proteinExistence type="predicted"/>
<sequence length="407" mass="46514">MPRRLSEDQRQLLAFLPDDGSAISGYGLMAQLQEAGWRTREIEHVMGELRELGEIIVGRGGSGGSIRHVRNDRRALLDAIDEFEAEGTACTRATLQSYMEWHPDYLEQVLDALLEQGRLEVGPGRRGAIARAQNEDADDDPARDAPAAQGDPAEDERHLLELIPETGAIGNTRLRNELVNRYGWDDERYWETRKRLRQRGLVEVGRGRGGSLRRVRLDTVVLTDEVPAPVEPRPPEVLRDEEMLWRRLPENGDDVELGSLQGHFQWTSTRFFAVLEQLVADQKIHWHNSKIKRLIPTPAPTEASVSLPVPPAQNQRNALYVFVLERFESTSLKRFVETALDAERVAQNIVWESNYADVVHQVCDQLRRAGYIDPQFFHLLRDHFRRLHPEIDALERLWHTPSPPGPR</sequence>
<evidence type="ECO:0000256" key="1">
    <source>
        <dbReference type="SAM" id="MobiDB-lite"/>
    </source>
</evidence>
<dbReference type="Proteomes" id="UP001139031">
    <property type="component" value="Unassembled WGS sequence"/>
</dbReference>
<name>A0ABS7TPI2_9BACT</name>
<accession>A0ABS7TPI2</accession>
<dbReference type="EMBL" id="JAIRAU010000011">
    <property type="protein sequence ID" value="MBZ5710081.1"/>
    <property type="molecule type" value="Genomic_DNA"/>
</dbReference>
<feature type="region of interest" description="Disordered" evidence="1">
    <location>
        <begin position="132"/>
        <end position="154"/>
    </location>
</feature>